<dbReference type="InParanoid" id="A0A1U8QC79"/>
<dbReference type="OrthoDB" id="2020598at2759"/>
<accession>A0A1U8QC79</accession>
<keyword evidence="3" id="KW-1185">Reference proteome</keyword>
<dbReference type="Proteomes" id="UP000189703">
    <property type="component" value="Unplaced"/>
</dbReference>
<dbReference type="InterPro" id="IPR040265">
    <property type="entry name" value="CHUP1/IPGA1-like"/>
</dbReference>
<dbReference type="GeneID" id="104612342"/>
<feature type="coiled-coil region" evidence="2">
    <location>
        <begin position="543"/>
        <end position="570"/>
    </location>
</feature>
<evidence type="ECO:0000313" key="3">
    <source>
        <dbReference type="Proteomes" id="UP000189703"/>
    </source>
</evidence>
<dbReference type="RefSeq" id="XP_019055800.1">
    <property type="nucleotide sequence ID" value="XM_019200255.1"/>
</dbReference>
<organism evidence="3 4">
    <name type="scientific">Nelumbo nucifera</name>
    <name type="common">Sacred lotus</name>
    <dbReference type="NCBI Taxonomy" id="4432"/>
    <lineage>
        <taxon>Eukaryota</taxon>
        <taxon>Viridiplantae</taxon>
        <taxon>Streptophyta</taxon>
        <taxon>Embryophyta</taxon>
        <taxon>Tracheophyta</taxon>
        <taxon>Spermatophyta</taxon>
        <taxon>Magnoliopsida</taxon>
        <taxon>Proteales</taxon>
        <taxon>Nelumbonaceae</taxon>
        <taxon>Nelumbo</taxon>
    </lineage>
</organism>
<evidence type="ECO:0000313" key="4">
    <source>
        <dbReference type="RefSeq" id="XP_019055800.1"/>
    </source>
</evidence>
<protein>
    <submittedName>
        <fullName evidence="4">Uncharacterized protein At4g04980-like</fullName>
    </submittedName>
</protein>
<proteinExistence type="predicted"/>
<dbReference type="OMA" id="RTHKVEP"/>
<dbReference type="AlphaFoldDB" id="A0A1U8QC79"/>
<name>A0A1U8QC79_NELNU</name>
<gene>
    <name evidence="4" type="primary">LOC104612342</name>
</gene>
<keyword evidence="1 2" id="KW-0175">Coiled coil</keyword>
<dbReference type="FunCoup" id="A0A1U8QC79">
    <property type="interactions" value="1"/>
</dbReference>
<dbReference type="eggNOG" id="ENOG502QTV0">
    <property type="taxonomic scope" value="Eukaryota"/>
</dbReference>
<dbReference type="PANTHER" id="PTHR31342">
    <property type="entry name" value="PROTEIN CHUP1, CHLOROPLASTIC"/>
    <property type="match status" value="1"/>
</dbReference>
<dbReference type="PANTHER" id="PTHR31342:SF16">
    <property type="entry name" value="TALIN_MIDDLE DOMAIN-CONTAINING PROTEIN"/>
    <property type="match status" value="1"/>
</dbReference>
<reference evidence="4" key="1">
    <citation type="submission" date="2025-08" db="UniProtKB">
        <authorList>
            <consortium name="RefSeq"/>
        </authorList>
    </citation>
    <scope>IDENTIFICATION</scope>
</reference>
<evidence type="ECO:0000256" key="2">
    <source>
        <dbReference type="SAM" id="Coils"/>
    </source>
</evidence>
<dbReference type="KEGG" id="nnu:104612342"/>
<evidence type="ECO:0000256" key="1">
    <source>
        <dbReference type="ARBA" id="ARBA00023054"/>
    </source>
</evidence>
<dbReference type="STRING" id="4432.A0A1U8QC79"/>
<sequence>MKNPILKGGDGVPSSIENDDQNMMLKKVVPTLAESATDYRSVVDVENVEKVTSECSGGKHSIFKVGFPALVYRVCGWTRSFQLMVELQKKILTFRDIIDLPLCNEYNQINELMMGILYDLHKLYPKVVPNTPMGKPYEMSINQSLVFLYNALKSIGDSWAKKHEWLTKLKCQKDNDININSDKLEMSTPPMHVIQTSKKSNKLELKSCESKTNSEALPIPRVNKETGDGKHTNEMSKVLIPYSSQTTSNKSDAPYEMSAPPMYVPPLQPTLKPNVLTQPSTLPTPFENVLPQPPLALTSTALNLAQFAPPITPLDIKVTPPQPPPIPPSKESMLMPQSSSMSLIVGVTPPPPPPLNITKSLQLKKANTKLKRSMHMGNLYRLLKGKMEGSYLGGKPSQGRKNQIEGSIGGKQGMADAIAEMTRRYEIINYLRSTYFQQIEDVQKYATSIIEMKSAITSFQTKNMVELLKFHQYVELHLDDLTDETQVLSRFKDFPIKKLETLRIAATLYSRLNAIVVNLENWKVVAPLSQYLDKVECYFNKVNSHIKGEVDALEREKDEESKRFQDHNIHFDFNIIVRIKELMVDVSSSCMEFALQERREANTTTNRETISKNGNQSSASINMLWRVFQLAFRVYTFAGGQDNHADRLSKELAHEIQAILNTSNIYPSRTSLPNEHISHT</sequence>